<dbReference type="SUPFAM" id="SSF53756">
    <property type="entry name" value="UDP-Glycosyltransferase/glycogen phosphorylase"/>
    <property type="match status" value="1"/>
</dbReference>
<dbReference type="InterPro" id="IPR058980">
    <property type="entry name" value="Glyco_transf_N"/>
</dbReference>
<evidence type="ECO:0000259" key="6">
    <source>
        <dbReference type="Pfam" id="PF26168"/>
    </source>
</evidence>
<dbReference type="Pfam" id="PF26168">
    <property type="entry name" value="Glyco_transf_N"/>
    <property type="match status" value="1"/>
</dbReference>
<evidence type="ECO:0000256" key="5">
    <source>
        <dbReference type="RuleBase" id="RU362057"/>
    </source>
</evidence>
<evidence type="ECO:0000256" key="4">
    <source>
        <dbReference type="RuleBase" id="RU003718"/>
    </source>
</evidence>
<proteinExistence type="inferred from homology"/>
<feature type="domain" description="Glycosyltransferase N-terminal" evidence="6">
    <location>
        <begin position="44"/>
        <end position="269"/>
    </location>
</feature>
<keyword evidence="8" id="KW-1185">Reference proteome</keyword>
<reference evidence="7 8" key="1">
    <citation type="submission" date="2024-01" db="EMBL/GenBank/DDBJ databases">
        <title>The genomes of 5 underutilized Papilionoideae crops provide insights into root nodulation and disease resistanc.</title>
        <authorList>
            <person name="Jiang F."/>
        </authorList>
    </citation>
    <scope>NUCLEOTIDE SEQUENCE [LARGE SCALE GENOMIC DNA]</scope>
    <source>
        <strain evidence="7">DUOXIRENSHENG_FW03</strain>
        <tissue evidence="7">Leaves</tissue>
    </source>
</reference>
<dbReference type="PANTHER" id="PTHR48044:SF27">
    <property type="entry name" value="GLYCOSYLTRANSFERASE"/>
    <property type="match status" value="1"/>
</dbReference>
<dbReference type="Pfam" id="PF00201">
    <property type="entry name" value="UDPGT"/>
    <property type="match status" value="1"/>
</dbReference>
<comment type="caution">
    <text evidence="7">The sequence shown here is derived from an EMBL/GenBank/DDBJ whole genome shotgun (WGS) entry which is preliminary data.</text>
</comment>
<dbReference type="EMBL" id="JAYMYS010000005">
    <property type="protein sequence ID" value="KAK7392921.1"/>
    <property type="molecule type" value="Genomic_DNA"/>
</dbReference>
<keyword evidence="2 4" id="KW-0328">Glycosyltransferase</keyword>
<name>A0AAN9SBM2_PSOTE</name>
<organism evidence="7 8">
    <name type="scientific">Psophocarpus tetragonolobus</name>
    <name type="common">Winged bean</name>
    <name type="synonym">Dolichos tetragonolobus</name>
    <dbReference type="NCBI Taxonomy" id="3891"/>
    <lineage>
        <taxon>Eukaryota</taxon>
        <taxon>Viridiplantae</taxon>
        <taxon>Streptophyta</taxon>
        <taxon>Embryophyta</taxon>
        <taxon>Tracheophyta</taxon>
        <taxon>Spermatophyta</taxon>
        <taxon>Magnoliopsida</taxon>
        <taxon>eudicotyledons</taxon>
        <taxon>Gunneridae</taxon>
        <taxon>Pentapetalae</taxon>
        <taxon>rosids</taxon>
        <taxon>fabids</taxon>
        <taxon>Fabales</taxon>
        <taxon>Fabaceae</taxon>
        <taxon>Papilionoideae</taxon>
        <taxon>50 kb inversion clade</taxon>
        <taxon>NPAAA clade</taxon>
        <taxon>indigoferoid/millettioid clade</taxon>
        <taxon>Phaseoleae</taxon>
        <taxon>Psophocarpus</taxon>
    </lineage>
</organism>
<sequence>MQPKVTNTWHLANPKLKKNSSFYFLAIYQSSAMASNGKSLHHQTQVVLIPFPAQGHLNQLLLLARLILSHNIPVHYVGTLTQIRQATLRDHNSNFSNIHFHDFEIPPFESPSPNPNKETDFPTHLLPSFMASSHLRDPVRKLLQSLSSQSKRVIVIHDSIMASVAQDATHMPNVENYTLHTTCVFTTFVFFWEGMEKPSAEGVCVPKLSSPEGCFPTQFGDFISAQFELHKFNDGNIYNTSRAIEGDYPELLERVNGGKKVWALGPFNPLVIEKNDDSKGRHLCMEWLDKQEANSVIYVSFGTTTTLSTEQIEELATGLEKSKHKFIWVLRDADKGDIFDGSEAKKHELPNGFEERVEGMGLVVRDWAPQLEILSHTSTGGFMSHCGWNSCIESISMGVPIATWPMHSDQPVNAVLITEVLKVGLVVKHWAQRNALVSASVIENAVRRLMATKEGDEMREGALKLKNAIHTSKHEGGVSHKEIGSFIAHITK</sequence>
<dbReference type="CDD" id="cd03784">
    <property type="entry name" value="GT1_Gtf-like"/>
    <property type="match status" value="1"/>
</dbReference>
<dbReference type="FunFam" id="3.40.50.2000:FF:000060">
    <property type="entry name" value="Glycosyltransferase"/>
    <property type="match status" value="1"/>
</dbReference>
<dbReference type="Proteomes" id="UP001386955">
    <property type="component" value="Unassembled WGS sequence"/>
</dbReference>
<comment type="similarity">
    <text evidence="1 4">Belongs to the UDP-glycosyltransferase family.</text>
</comment>
<evidence type="ECO:0000313" key="8">
    <source>
        <dbReference type="Proteomes" id="UP001386955"/>
    </source>
</evidence>
<evidence type="ECO:0000313" key="7">
    <source>
        <dbReference type="EMBL" id="KAK7392921.1"/>
    </source>
</evidence>
<dbReference type="InterPro" id="IPR002213">
    <property type="entry name" value="UDP_glucos_trans"/>
</dbReference>
<dbReference type="PANTHER" id="PTHR48044">
    <property type="entry name" value="GLYCOSYLTRANSFERASE"/>
    <property type="match status" value="1"/>
</dbReference>
<accession>A0AAN9SBM2</accession>
<evidence type="ECO:0000256" key="1">
    <source>
        <dbReference type="ARBA" id="ARBA00009995"/>
    </source>
</evidence>
<protein>
    <recommendedName>
        <fullName evidence="5">Glycosyltransferase</fullName>
        <ecNumber evidence="5">2.4.1.-</ecNumber>
    </recommendedName>
</protein>
<dbReference type="GO" id="GO:0050404">
    <property type="term" value="F:zeatin O-beta-D-xylosyltransferase activity"/>
    <property type="evidence" value="ECO:0007669"/>
    <property type="project" value="UniProtKB-ARBA"/>
</dbReference>
<dbReference type="GO" id="GO:0009690">
    <property type="term" value="P:cytokinin metabolic process"/>
    <property type="evidence" value="ECO:0007669"/>
    <property type="project" value="UniProtKB-ARBA"/>
</dbReference>
<keyword evidence="3 4" id="KW-0808">Transferase</keyword>
<evidence type="ECO:0000256" key="3">
    <source>
        <dbReference type="ARBA" id="ARBA00022679"/>
    </source>
</evidence>
<dbReference type="EC" id="2.4.1.-" evidence="5"/>
<dbReference type="Gene3D" id="3.40.50.2000">
    <property type="entry name" value="Glycogen Phosphorylase B"/>
    <property type="match status" value="2"/>
</dbReference>
<dbReference type="InterPro" id="IPR035595">
    <property type="entry name" value="UDP_glycos_trans_CS"/>
</dbReference>
<dbReference type="AlphaFoldDB" id="A0AAN9SBM2"/>
<dbReference type="PROSITE" id="PS00375">
    <property type="entry name" value="UDPGT"/>
    <property type="match status" value="1"/>
</dbReference>
<evidence type="ECO:0000256" key="2">
    <source>
        <dbReference type="ARBA" id="ARBA00022676"/>
    </source>
</evidence>
<dbReference type="FunFam" id="3.40.50.2000:FF:000238">
    <property type="entry name" value="Glycosyltransferase"/>
    <property type="match status" value="1"/>
</dbReference>
<gene>
    <name evidence="7" type="ORF">VNO78_21371</name>
</gene>